<dbReference type="Gene3D" id="2.170.16.10">
    <property type="entry name" value="Hedgehog/Intein (Hint) domain"/>
    <property type="match status" value="1"/>
</dbReference>
<feature type="domain" description="VWFA" evidence="2">
    <location>
        <begin position="65"/>
        <end position="264"/>
    </location>
</feature>
<accession>Q237Q6</accession>
<feature type="region of interest" description="Disordered" evidence="1">
    <location>
        <begin position="1"/>
        <end position="38"/>
    </location>
</feature>
<dbReference type="InterPro" id="IPR002035">
    <property type="entry name" value="VWF_A"/>
</dbReference>
<dbReference type="HOGENOM" id="CLU_013635_0_0_1"/>
<dbReference type="SMART" id="SM00327">
    <property type="entry name" value="VWA"/>
    <property type="match status" value="1"/>
</dbReference>
<dbReference type="eggNOG" id="ENOG502REND">
    <property type="taxonomic scope" value="Eukaryota"/>
</dbReference>
<dbReference type="Pfam" id="PF00092">
    <property type="entry name" value="VWA"/>
    <property type="match status" value="1"/>
</dbReference>
<dbReference type="PROSITE" id="PS50234">
    <property type="entry name" value="VWFA"/>
    <property type="match status" value="1"/>
</dbReference>
<dbReference type="Proteomes" id="UP000009168">
    <property type="component" value="Unassembled WGS sequence"/>
</dbReference>
<gene>
    <name evidence="3" type="ORF">TTHERM_00320310</name>
</gene>
<dbReference type="Pfam" id="PF14624">
    <property type="entry name" value="Vwaint"/>
    <property type="match status" value="1"/>
</dbReference>
<dbReference type="CDD" id="cd00081">
    <property type="entry name" value="Hint"/>
    <property type="match status" value="1"/>
</dbReference>
<sequence>MVLIESKFSRNNLNSQRNQTESQKNSSSDSESGNDGQATINLYGLENQVRIQILSPKGKSKVSNSICCVVDVSGSMGSRAVTKQSGGNSELGYSVLDIVKHSLNTIVQNLDEGDEFSMVTFSDNSKLVCNYQQMTESNIKSSVDLINQCQPDASTNIWAGIEQGLEQMQNDSNKNKNQQLIVLTDGQPNVNPPRGILTTLNNFYNKNIISPKPSINTFGFGYYLDSHLLFNIAQDCQGIYSFIPDSSFVGTIFTNSIASMQSTFATNAVLVFKPLNKNAQLNLSQIKSNFKTYLNKEGEYIVELGNLFFDQSKDIIFQQDLHSELLRDFSVEVKYYTKDTNNFQLSHRMHKAEQIHNANKLEFEQEALRLEVVKTVQQCKDSSQKSQKLVEDTINLLKASQFREDEYIQNLCKDMEDQVKQAVSRDDYFTKWGCHYLPSLAMAHNHKICTNFKDPGVQGYGGNLFNKQRDQIEKIVMSIDPPKPSYRSSGNVQINSALYTSYYYDPNNPCFEGNSEVKMANGTIKKVKEIKKGDEVFCPNTGKAEKVKCVIETEVKENLTQLVRLGKGLLITPYHPVRIQGKWLFPTDIAPTKMAQCSSVYSFLLESGHSMMINDIECVTFAHGFQEDKVKHEYFGTNKVSRDLMWMKGYFKGHVKLQNSPSIRDQATGLVVGLRSNRQWISKIQDLKYSSLSNIKQMSLNKLLQISKKLIKI</sequence>
<dbReference type="STRING" id="312017.Q237Q6"/>
<reference evidence="4" key="1">
    <citation type="journal article" date="2006" name="PLoS Biol.">
        <title>Macronuclear genome sequence of the ciliate Tetrahymena thermophila, a model eukaryote.</title>
        <authorList>
            <person name="Eisen J.A."/>
            <person name="Coyne R.S."/>
            <person name="Wu M."/>
            <person name="Wu D."/>
            <person name="Thiagarajan M."/>
            <person name="Wortman J.R."/>
            <person name="Badger J.H."/>
            <person name="Ren Q."/>
            <person name="Amedeo P."/>
            <person name="Jones K.M."/>
            <person name="Tallon L.J."/>
            <person name="Delcher A.L."/>
            <person name="Salzberg S.L."/>
            <person name="Silva J.C."/>
            <person name="Haas B.J."/>
            <person name="Majoros W.H."/>
            <person name="Farzad M."/>
            <person name="Carlton J.M."/>
            <person name="Smith R.K. Jr."/>
            <person name="Garg J."/>
            <person name="Pearlman R.E."/>
            <person name="Karrer K.M."/>
            <person name="Sun L."/>
            <person name="Manning G."/>
            <person name="Elde N.C."/>
            <person name="Turkewitz A.P."/>
            <person name="Asai D.J."/>
            <person name="Wilkes D.E."/>
            <person name="Wang Y."/>
            <person name="Cai H."/>
            <person name="Collins K."/>
            <person name="Stewart B.A."/>
            <person name="Lee S.R."/>
            <person name="Wilamowska K."/>
            <person name="Weinberg Z."/>
            <person name="Ruzzo W.L."/>
            <person name="Wloga D."/>
            <person name="Gaertig J."/>
            <person name="Frankel J."/>
            <person name="Tsao C.-C."/>
            <person name="Gorovsky M.A."/>
            <person name="Keeling P.J."/>
            <person name="Waller R.F."/>
            <person name="Patron N.J."/>
            <person name="Cherry J.M."/>
            <person name="Stover N.A."/>
            <person name="Krieger C.J."/>
            <person name="del Toro C."/>
            <person name="Ryder H.F."/>
            <person name="Williamson S.C."/>
            <person name="Barbeau R.A."/>
            <person name="Hamilton E.P."/>
            <person name="Orias E."/>
        </authorList>
    </citation>
    <scope>NUCLEOTIDE SEQUENCE [LARGE SCALE GENOMIC DNA]</scope>
    <source>
        <strain evidence="4">SB210</strain>
    </source>
</reference>
<dbReference type="GO" id="GO:0016539">
    <property type="term" value="P:intein-mediated protein splicing"/>
    <property type="evidence" value="ECO:0007669"/>
    <property type="project" value="InterPro"/>
</dbReference>
<organism evidence="3 4">
    <name type="scientific">Tetrahymena thermophila (strain SB210)</name>
    <dbReference type="NCBI Taxonomy" id="312017"/>
    <lineage>
        <taxon>Eukaryota</taxon>
        <taxon>Sar</taxon>
        <taxon>Alveolata</taxon>
        <taxon>Ciliophora</taxon>
        <taxon>Intramacronucleata</taxon>
        <taxon>Oligohymenophorea</taxon>
        <taxon>Hymenostomatida</taxon>
        <taxon>Tetrahymenina</taxon>
        <taxon>Tetrahymenidae</taxon>
        <taxon>Tetrahymena</taxon>
    </lineage>
</organism>
<name>Q237Q6_TETTS</name>
<evidence type="ECO:0000313" key="3">
    <source>
        <dbReference type="EMBL" id="EAR92685.1"/>
    </source>
</evidence>
<protein>
    <submittedName>
        <fullName evidence="3">von willebrand factor type A (VWA) domain was originally protein</fullName>
    </submittedName>
</protein>
<dbReference type="AlphaFoldDB" id="Q237Q6"/>
<dbReference type="InterPro" id="IPR036844">
    <property type="entry name" value="Hint_dom_sf"/>
</dbReference>
<dbReference type="GeneID" id="7825128"/>
<dbReference type="PROSITE" id="PS50817">
    <property type="entry name" value="INTEIN_N_TER"/>
    <property type="match status" value="1"/>
</dbReference>
<evidence type="ECO:0000259" key="2">
    <source>
        <dbReference type="PROSITE" id="PS50234"/>
    </source>
</evidence>
<dbReference type="RefSeq" id="XP_001012930.1">
    <property type="nucleotide sequence ID" value="XM_001012930.1"/>
</dbReference>
<dbReference type="InterPro" id="IPR051266">
    <property type="entry name" value="CLCR"/>
</dbReference>
<keyword evidence="4" id="KW-1185">Reference proteome</keyword>
<dbReference type="InterPro" id="IPR032838">
    <property type="entry name" value="Vwaint_dom"/>
</dbReference>
<dbReference type="Pfam" id="PF14623">
    <property type="entry name" value="Vint"/>
    <property type="match status" value="1"/>
</dbReference>
<feature type="compositionally biased region" description="Polar residues" evidence="1">
    <location>
        <begin position="9"/>
        <end position="20"/>
    </location>
</feature>
<proteinExistence type="predicted"/>
<dbReference type="EMBL" id="GG662743">
    <property type="protein sequence ID" value="EAR92685.1"/>
    <property type="molecule type" value="Genomic_DNA"/>
</dbReference>
<dbReference type="PANTHER" id="PTHR10579:SF156">
    <property type="entry name" value="VWFA DOMAIN-CONTAINING PROTEIN"/>
    <property type="match status" value="1"/>
</dbReference>
<dbReference type="InterPro" id="IPR039510">
    <property type="entry name" value="Vint_dom"/>
</dbReference>
<dbReference type="SUPFAM" id="SSF51294">
    <property type="entry name" value="Hedgehog/intein (Hint) domain"/>
    <property type="match status" value="1"/>
</dbReference>
<dbReference type="KEGG" id="tet:TTHERM_00320310"/>
<evidence type="ECO:0000256" key="1">
    <source>
        <dbReference type="SAM" id="MobiDB-lite"/>
    </source>
</evidence>
<dbReference type="InParanoid" id="Q237Q6"/>
<dbReference type="InterPro" id="IPR006141">
    <property type="entry name" value="Intein_N"/>
</dbReference>
<dbReference type="InterPro" id="IPR036465">
    <property type="entry name" value="vWFA_dom_sf"/>
</dbReference>
<dbReference type="Gene3D" id="3.40.50.410">
    <property type="entry name" value="von Willebrand factor, type A domain"/>
    <property type="match status" value="1"/>
</dbReference>
<dbReference type="SUPFAM" id="SSF53300">
    <property type="entry name" value="vWA-like"/>
    <property type="match status" value="1"/>
</dbReference>
<evidence type="ECO:0000313" key="4">
    <source>
        <dbReference type="Proteomes" id="UP000009168"/>
    </source>
</evidence>
<feature type="compositionally biased region" description="Low complexity" evidence="1">
    <location>
        <begin position="21"/>
        <end position="37"/>
    </location>
</feature>
<dbReference type="PANTHER" id="PTHR10579">
    <property type="entry name" value="CALCIUM-ACTIVATED CHLORIDE CHANNEL REGULATOR"/>
    <property type="match status" value="1"/>
</dbReference>
<dbReference type="OrthoDB" id="426324at2759"/>